<dbReference type="GeneID" id="22914499"/>
<comment type="caution">
    <text evidence="3">The sequence shown here is derived from an EMBL/GenBank/DDBJ whole genome shotgun (WGS) entry which is preliminary data.</text>
</comment>
<keyword evidence="1" id="KW-0175">Coiled coil</keyword>
<reference evidence="3" key="1">
    <citation type="submission" date="2013-12" db="EMBL/GenBank/DDBJ databases">
        <authorList>
            <person name="Omoto C.K."/>
            <person name="Sibley D."/>
            <person name="Venepally P."/>
            <person name="Hadjithomas M."/>
            <person name="Karamycheva S."/>
            <person name="Brunk B."/>
            <person name="Roos D."/>
            <person name="Caler E."/>
            <person name="Lorenzi H."/>
        </authorList>
    </citation>
    <scope>NUCLEOTIDE SEQUENCE</scope>
</reference>
<feature type="region of interest" description="Disordered" evidence="2">
    <location>
        <begin position="144"/>
        <end position="185"/>
    </location>
</feature>
<protein>
    <submittedName>
        <fullName evidence="3">Uncharacterized protein</fullName>
    </submittedName>
</protein>
<dbReference type="VEuPathDB" id="CryptoDB:GNI_128380"/>
<proteinExistence type="predicted"/>
<evidence type="ECO:0000313" key="3">
    <source>
        <dbReference type="EMBL" id="EZG48826.1"/>
    </source>
</evidence>
<dbReference type="EMBL" id="AFNH02000958">
    <property type="protein sequence ID" value="EZG48826.1"/>
    <property type="molecule type" value="Genomic_DNA"/>
</dbReference>
<dbReference type="RefSeq" id="XP_011132078.1">
    <property type="nucleotide sequence ID" value="XM_011133776.1"/>
</dbReference>
<feature type="compositionally biased region" description="Polar residues" evidence="2">
    <location>
        <begin position="146"/>
        <end position="162"/>
    </location>
</feature>
<accession>A0A023B1Q4</accession>
<evidence type="ECO:0000256" key="2">
    <source>
        <dbReference type="SAM" id="MobiDB-lite"/>
    </source>
</evidence>
<gene>
    <name evidence="3" type="ORF">GNI_128380</name>
</gene>
<dbReference type="Proteomes" id="UP000019763">
    <property type="component" value="Unassembled WGS sequence"/>
</dbReference>
<evidence type="ECO:0000256" key="1">
    <source>
        <dbReference type="SAM" id="Coils"/>
    </source>
</evidence>
<sequence>MISIKLVVEPPPRNPNGGEAMDAIGAAALKSKFEKLQEEFKSVTVKLQEVERSVEKQKSDNNAIQQRVQDIDRANTELRSELEIQGEELERDIWQEFTELENDQQCNYLKSMMLQVKNLRRECDAKGAKLLAVQQDLEKAAAMGTRTENSNPTNHGNVTGKTVLQDPYERPKKKIRPMFRTSPLF</sequence>
<feature type="coiled-coil region" evidence="1">
    <location>
        <begin position="26"/>
        <end position="81"/>
    </location>
</feature>
<organism evidence="3 4">
    <name type="scientific">Gregarina niphandrodes</name>
    <name type="common">Septate eugregarine</name>
    <dbReference type="NCBI Taxonomy" id="110365"/>
    <lineage>
        <taxon>Eukaryota</taxon>
        <taxon>Sar</taxon>
        <taxon>Alveolata</taxon>
        <taxon>Apicomplexa</taxon>
        <taxon>Conoidasida</taxon>
        <taxon>Gregarinasina</taxon>
        <taxon>Eugregarinorida</taxon>
        <taxon>Gregarinidae</taxon>
        <taxon>Gregarina</taxon>
    </lineage>
</organism>
<evidence type="ECO:0000313" key="4">
    <source>
        <dbReference type="Proteomes" id="UP000019763"/>
    </source>
</evidence>
<dbReference type="AlphaFoldDB" id="A0A023B1Q4"/>
<keyword evidence="4" id="KW-1185">Reference proteome</keyword>
<name>A0A023B1Q4_GRENI</name>